<feature type="region of interest" description="Disordered" evidence="10">
    <location>
        <begin position="834"/>
        <end position="883"/>
    </location>
</feature>
<accession>I7M1Y8</accession>
<dbReference type="EMBL" id="GG662654">
    <property type="protein sequence ID" value="EAR98139.2"/>
    <property type="molecule type" value="Genomic_DNA"/>
</dbReference>
<evidence type="ECO:0000256" key="3">
    <source>
        <dbReference type="ARBA" id="ARBA00022741"/>
    </source>
</evidence>
<dbReference type="eggNOG" id="KOG0580">
    <property type="taxonomic scope" value="Eukaryota"/>
</dbReference>
<organism evidence="12 13">
    <name type="scientific">Tetrahymena thermophila (strain SB210)</name>
    <dbReference type="NCBI Taxonomy" id="312017"/>
    <lineage>
        <taxon>Eukaryota</taxon>
        <taxon>Sar</taxon>
        <taxon>Alveolata</taxon>
        <taxon>Ciliophora</taxon>
        <taxon>Intramacronucleata</taxon>
        <taxon>Oligohymenophorea</taxon>
        <taxon>Hymenostomatida</taxon>
        <taxon>Tetrahymenina</taxon>
        <taxon>Tetrahymenidae</taxon>
        <taxon>Tetrahymena</taxon>
    </lineage>
</organism>
<reference evidence="13" key="1">
    <citation type="journal article" date="2006" name="PLoS Biol.">
        <title>Macronuclear genome sequence of the ciliate Tetrahymena thermophila, a model eukaryote.</title>
        <authorList>
            <person name="Eisen J.A."/>
            <person name="Coyne R.S."/>
            <person name="Wu M."/>
            <person name="Wu D."/>
            <person name="Thiagarajan M."/>
            <person name="Wortman J.R."/>
            <person name="Badger J.H."/>
            <person name="Ren Q."/>
            <person name="Amedeo P."/>
            <person name="Jones K.M."/>
            <person name="Tallon L.J."/>
            <person name="Delcher A.L."/>
            <person name="Salzberg S.L."/>
            <person name="Silva J.C."/>
            <person name="Haas B.J."/>
            <person name="Majoros W.H."/>
            <person name="Farzad M."/>
            <person name="Carlton J.M."/>
            <person name="Smith R.K. Jr."/>
            <person name="Garg J."/>
            <person name="Pearlman R.E."/>
            <person name="Karrer K.M."/>
            <person name="Sun L."/>
            <person name="Manning G."/>
            <person name="Elde N.C."/>
            <person name="Turkewitz A.P."/>
            <person name="Asai D.J."/>
            <person name="Wilkes D.E."/>
            <person name="Wang Y."/>
            <person name="Cai H."/>
            <person name="Collins K."/>
            <person name="Stewart B.A."/>
            <person name="Lee S.R."/>
            <person name="Wilamowska K."/>
            <person name="Weinberg Z."/>
            <person name="Ruzzo W.L."/>
            <person name="Wloga D."/>
            <person name="Gaertig J."/>
            <person name="Frankel J."/>
            <person name="Tsao C.-C."/>
            <person name="Gorovsky M.A."/>
            <person name="Keeling P.J."/>
            <person name="Waller R.F."/>
            <person name="Patron N.J."/>
            <person name="Cherry J.M."/>
            <person name="Stover N.A."/>
            <person name="Krieger C.J."/>
            <person name="del Toro C."/>
            <person name="Ryder H.F."/>
            <person name="Williamson S.C."/>
            <person name="Barbeau R.A."/>
            <person name="Hamilton E.P."/>
            <person name="Orias E."/>
        </authorList>
    </citation>
    <scope>NUCLEOTIDE SEQUENCE [LARGE SCALE GENOMIC DNA]</scope>
    <source>
        <strain evidence="13">SB210</strain>
    </source>
</reference>
<dbReference type="Pfam" id="PF00069">
    <property type="entry name" value="Pkinase"/>
    <property type="match status" value="1"/>
</dbReference>
<dbReference type="PANTHER" id="PTHR24350">
    <property type="entry name" value="SERINE/THREONINE-PROTEIN KINASE IAL-RELATED"/>
    <property type="match status" value="1"/>
</dbReference>
<dbReference type="InParanoid" id="I7M1Y8"/>
<evidence type="ECO:0000256" key="7">
    <source>
        <dbReference type="PIRSR" id="PIRSR630616-2"/>
    </source>
</evidence>
<name>I7M1Y8_TETTS</name>
<feature type="binding site" evidence="7">
    <location>
        <begin position="1210"/>
        <end position="1211"/>
    </location>
    <ligand>
        <name>ATP</name>
        <dbReference type="ChEBI" id="CHEBI:30616"/>
    </ligand>
</feature>
<dbReference type="GO" id="GO:0004674">
    <property type="term" value="F:protein serine/threonine kinase activity"/>
    <property type="evidence" value="ECO:0007669"/>
    <property type="project" value="UniProtKB-KW"/>
</dbReference>
<dbReference type="SUPFAM" id="SSF56112">
    <property type="entry name" value="Protein kinase-like (PK-like)"/>
    <property type="match status" value="1"/>
</dbReference>
<evidence type="ECO:0000256" key="10">
    <source>
        <dbReference type="SAM" id="MobiDB-lite"/>
    </source>
</evidence>
<dbReference type="Gene3D" id="1.10.510.10">
    <property type="entry name" value="Transferase(Phosphotransferase) domain 1"/>
    <property type="match status" value="1"/>
</dbReference>
<feature type="cross-link" description="Glycyl lysine isopeptide (Lys-Gly) (interchain with G-Cter in SUMO2)" evidence="8">
    <location>
        <position position="1208"/>
    </location>
</feature>
<evidence type="ECO:0000256" key="4">
    <source>
        <dbReference type="ARBA" id="ARBA00022777"/>
    </source>
</evidence>
<dbReference type="PROSITE" id="PS50011">
    <property type="entry name" value="PROTEIN_KINASE_DOM"/>
    <property type="match status" value="1"/>
</dbReference>
<dbReference type="InterPro" id="IPR008271">
    <property type="entry name" value="Ser/Thr_kinase_AS"/>
</dbReference>
<dbReference type="OrthoDB" id="345735at2759"/>
<gene>
    <name evidence="12" type="ORF">TTHERM_00343380</name>
</gene>
<dbReference type="InterPro" id="IPR030616">
    <property type="entry name" value="Aur-like"/>
</dbReference>
<keyword evidence="2" id="KW-0808">Transferase</keyword>
<feature type="compositionally biased region" description="Low complexity" evidence="10">
    <location>
        <begin position="946"/>
        <end position="956"/>
    </location>
</feature>
<feature type="domain" description="Protein kinase" evidence="11">
    <location>
        <begin position="1053"/>
        <end position="1335"/>
    </location>
</feature>
<dbReference type="InterPro" id="IPR011009">
    <property type="entry name" value="Kinase-like_dom_sf"/>
</dbReference>
<keyword evidence="4 12" id="KW-0418">Kinase</keyword>
<keyword evidence="3 7" id="KW-0547">Nucleotide-binding</keyword>
<evidence type="ECO:0000256" key="2">
    <source>
        <dbReference type="ARBA" id="ARBA00022679"/>
    </source>
</evidence>
<evidence type="ECO:0000256" key="9">
    <source>
        <dbReference type="SAM" id="Coils"/>
    </source>
</evidence>
<dbReference type="Proteomes" id="UP000009168">
    <property type="component" value="Unassembled WGS sequence"/>
</dbReference>
<evidence type="ECO:0000256" key="6">
    <source>
        <dbReference type="PIRSR" id="PIRSR630616-1"/>
    </source>
</evidence>
<feature type="region of interest" description="Disordered" evidence="10">
    <location>
        <begin position="937"/>
        <end position="956"/>
    </location>
</feature>
<evidence type="ECO:0000256" key="1">
    <source>
        <dbReference type="ARBA" id="ARBA00022527"/>
    </source>
</evidence>
<evidence type="ECO:0000256" key="8">
    <source>
        <dbReference type="PIRSR" id="PIRSR630616-3"/>
    </source>
</evidence>
<protein>
    <submittedName>
        <fullName evidence="12">Protein kinase</fullName>
    </submittedName>
</protein>
<evidence type="ECO:0000256" key="5">
    <source>
        <dbReference type="ARBA" id="ARBA00022840"/>
    </source>
</evidence>
<dbReference type="GeneID" id="7839046"/>
<evidence type="ECO:0000259" key="11">
    <source>
        <dbReference type="PROSITE" id="PS50011"/>
    </source>
</evidence>
<feature type="binding site" evidence="7">
    <location>
        <position position="1223"/>
    </location>
    <ligand>
        <name>ATP</name>
        <dbReference type="ChEBI" id="CHEBI:30616"/>
    </ligand>
</feature>
<dbReference type="SMART" id="SM00220">
    <property type="entry name" value="S_TKc"/>
    <property type="match status" value="1"/>
</dbReference>
<keyword evidence="9" id="KW-0175">Coiled coil</keyword>
<dbReference type="STRING" id="312017.I7M1Y8"/>
<keyword evidence="1" id="KW-0723">Serine/threonine-protein kinase</keyword>
<dbReference type="PROSITE" id="PS00108">
    <property type="entry name" value="PROTEIN_KINASE_ST"/>
    <property type="match status" value="1"/>
</dbReference>
<sequence>MSNLKNCSISLPMKNQQPIEQSIKLFQVSDSSKLKQQQLKQKIDNNIQKKPTPQIFQDTSNLPQAQLIYLNNQGLTPGSQQSSTTFGAKWSPVKATKVQADEDCILTQRNQNLANAQENIKNYQIAQTKSSKENTIQSVFTQNTLQASQQKIYHHHKNFQSCGGINLGQFNQQMHPQFIDQDNLISPNQSVKNSRMLNSTHSTNNFILNRKDSGNLINNQNVQLNDTLAQVSNGSSQQNLNINNVSNIGVYNPLSNMSSPLNQSVNVFLQSTRNNKQIEEAAYKQQQLPIKDQQKQISSTFNQFPQSHRVSQVQSKSISSIQQIGINLEQLISPQSNLQDKTRSFTPNQRAANGIESKIKKNQNCFLNNQQISNSIRTQKQNYIQYSNYPMNLIEEENLEQIDKLIIKNNTGPNAQKVQDKKIFSEDTYKNEVKQVSLKQLSLNNLQGGQHAQGVNLSNHLQNNQQSKVNLSNNNIAVQTPQNSNSNQYSQNALIQQLLAPFQPNKQINQQPQQQQQQQQQQQKYQQFTQQNQLIQPKNQQQQLQFQQSNLYQTLQNVQQQQQQYASTNVVNNISNNNNNSQNNTTNKFVFDQYCINQKKVSTHDNGTHQNATLQQSCQNLIINNSNNFNSNKIFNQSSQNFMMASAQNSVKSQVPNLNLNFDQSVQKIQSNTGSTSNRSSTPSLLHAIISPQCRQQMTCMNPLTDKSSVITPSNKFIPTNLQFQDGQNIGITTLLNNQMNLNNKQMLNNTNIQNSKSNNSNITTIISANNNNNNVKQKIQNNNTNNISNQKNYNNTNLTQSNTLLQQTKDEQSLINILGCSQNCEYEYTPRNQNTQAQHSAASYGTNQKQQIPHHQSSKSLSGVGNKSNFNKNSETPQNQQNNSYFNIIQDIMKSVEKNNQDNCLQKTPKVEISLKSNTPSTPQVNYLNASPQLISKQPQKEKQSSSNIQLSSQQDSTKNQIEVFQVTDFKQSTSSADVAIFKPNKKEKLCTETIDTNIFFPVDTYKNIKTEVSQSNNGQILLLSQNQQLNTEQSDSFYYYQSKRKYNVKDFEFIKLLGQGVFGQVHMVRQINNKFIQNFKNIFNNKKIKNLFFNQRDKKTKGIFALKLIDKQMIKEKEMETQLQRELNIHSQYSNHENVLECLGYFEDEKYYYLLLEYASDGTCASLIENLPLRRLTEQQSCNIVKQILESVNYLHKNKIIHRDLKLENVLISNGKVKLCDFGCATFCDNPPYQRRRSFCGTLDYVSPEMIQDQIYDKEIDIWAIGVITFELCSGFAPFTQFNDQQTYSAIQNVKHAWPKCFSEELKDFIQKIFVVDPTQRATASQLLYHDWILKHENFNLKSA</sequence>
<dbReference type="Gene3D" id="3.30.200.20">
    <property type="entry name" value="Phosphorylase Kinase, domain 1"/>
    <property type="match status" value="2"/>
</dbReference>
<evidence type="ECO:0000313" key="12">
    <source>
        <dbReference type="EMBL" id="EAR98139.2"/>
    </source>
</evidence>
<keyword evidence="13" id="KW-1185">Reference proteome</keyword>
<dbReference type="GO" id="GO:0005524">
    <property type="term" value="F:ATP binding"/>
    <property type="evidence" value="ECO:0007669"/>
    <property type="project" value="UniProtKB-KW"/>
</dbReference>
<dbReference type="KEGG" id="tet:TTHERM_00343380"/>
<feature type="active site" description="Proton acceptor" evidence="6">
    <location>
        <position position="1206"/>
    </location>
</feature>
<feature type="coiled-coil region" evidence="9">
    <location>
        <begin position="106"/>
        <end position="133"/>
    </location>
</feature>
<evidence type="ECO:0000313" key="13">
    <source>
        <dbReference type="Proteomes" id="UP000009168"/>
    </source>
</evidence>
<dbReference type="RefSeq" id="XP_001018384.2">
    <property type="nucleotide sequence ID" value="XM_001018384.2"/>
</dbReference>
<feature type="binding site" evidence="7">
    <location>
        <begin position="1159"/>
        <end position="1161"/>
    </location>
    <ligand>
        <name>ATP</name>
        <dbReference type="ChEBI" id="CHEBI:30616"/>
    </ligand>
</feature>
<dbReference type="InterPro" id="IPR000719">
    <property type="entry name" value="Prot_kinase_dom"/>
</dbReference>
<feature type="binding site" evidence="7">
    <location>
        <position position="1109"/>
    </location>
    <ligand>
        <name>ATP</name>
        <dbReference type="ChEBI" id="CHEBI:30616"/>
    </ligand>
</feature>
<keyword evidence="5 7" id="KW-0067">ATP-binding</keyword>
<proteinExistence type="predicted"/>